<name>A0A4D6M987_VIGUN</name>
<keyword evidence="4" id="KW-1185">Reference proteome</keyword>
<reference evidence="3 4" key="1">
    <citation type="submission" date="2019-04" db="EMBL/GenBank/DDBJ databases">
        <title>An improved genome assembly and genetic linkage map for asparagus bean, Vigna unguiculata ssp. sesquipedialis.</title>
        <authorList>
            <person name="Xia Q."/>
            <person name="Zhang R."/>
            <person name="Dong Y."/>
        </authorList>
    </citation>
    <scope>NUCLEOTIDE SEQUENCE [LARGE SCALE GENOMIC DNA]</scope>
    <source>
        <tissue evidence="3">Leaf</tissue>
    </source>
</reference>
<evidence type="ECO:0008006" key="5">
    <source>
        <dbReference type="Google" id="ProtNLM"/>
    </source>
</evidence>
<feature type="coiled-coil region" evidence="1">
    <location>
        <begin position="268"/>
        <end position="351"/>
    </location>
</feature>
<proteinExistence type="predicted"/>
<gene>
    <name evidence="3" type="ORF">DEO72_LG6g1086</name>
</gene>
<evidence type="ECO:0000313" key="3">
    <source>
        <dbReference type="EMBL" id="QCD96384.1"/>
    </source>
</evidence>
<dbReference type="EMBL" id="CP039350">
    <property type="protein sequence ID" value="QCD96384.1"/>
    <property type="molecule type" value="Genomic_DNA"/>
</dbReference>
<feature type="region of interest" description="Disordered" evidence="2">
    <location>
        <begin position="390"/>
        <end position="419"/>
    </location>
</feature>
<dbReference type="AlphaFoldDB" id="A0A4D6M987"/>
<organism evidence="3 4">
    <name type="scientific">Vigna unguiculata</name>
    <name type="common">Cowpea</name>
    <dbReference type="NCBI Taxonomy" id="3917"/>
    <lineage>
        <taxon>Eukaryota</taxon>
        <taxon>Viridiplantae</taxon>
        <taxon>Streptophyta</taxon>
        <taxon>Embryophyta</taxon>
        <taxon>Tracheophyta</taxon>
        <taxon>Spermatophyta</taxon>
        <taxon>Magnoliopsida</taxon>
        <taxon>eudicotyledons</taxon>
        <taxon>Gunneridae</taxon>
        <taxon>Pentapetalae</taxon>
        <taxon>rosids</taxon>
        <taxon>fabids</taxon>
        <taxon>Fabales</taxon>
        <taxon>Fabaceae</taxon>
        <taxon>Papilionoideae</taxon>
        <taxon>50 kb inversion clade</taxon>
        <taxon>NPAAA clade</taxon>
        <taxon>indigoferoid/millettioid clade</taxon>
        <taxon>Phaseoleae</taxon>
        <taxon>Vigna</taxon>
    </lineage>
</organism>
<evidence type="ECO:0000256" key="1">
    <source>
        <dbReference type="SAM" id="Coils"/>
    </source>
</evidence>
<dbReference type="Proteomes" id="UP000501690">
    <property type="component" value="Linkage Group LG6"/>
</dbReference>
<protein>
    <recommendedName>
        <fullName evidence="5">Transposase</fullName>
    </recommendedName>
</protein>
<evidence type="ECO:0000313" key="4">
    <source>
        <dbReference type="Proteomes" id="UP000501690"/>
    </source>
</evidence>
<evidence type="ECO:0000256" key="2">
    <source>
        <dbReference type="SAM" id="MobiDB-lite"/>
    </source>
</evidence>
<sequence>MALYLEPSPRAFLYFFVTRPKSPITWLSLISRPGLNKLEAFTQSFKHFKDGFFKVVVKPTGRSHFYTADGNTKFPFFWTGNPWRYKVISREDLSVGEKDVVDTLMQFSDKMPTKGLVRVILTICVLCTSGHMAQLGKKNLTLFQTLRKEKAVKAKAAGNTVVPNLQDSLVDVHMHGGTKRKAELPIRPGKGKDVKKVRAAVMRAGSASGVKGPKARLIELPETTIRKDIEINVPESLINSINNMEPKALQKTSLLSRRVESLYERELKEGSRTRVEELQEKVDKHDEEKEAWKKEKEEWEVERKRLATSRVRCLDSEEKLKGQIADLKADYDDIKEKHDGLEGELQDLKSCIIQEHINGFQKGNVDGNDARFDVNKDVVDGVLIDEAEFSPEGDGVKDAVDADAGGNEVVTEEAEQKEA</sequence>
<accession>A0A4D6M987</accession>
<keyword evidence="1" id="KW-0175">Coiled coil</keyword>